<evidence type="ECO:0000313" key="8">
    <source>
        <dbReference type="Proteomes" id="UP000655751"/>
    </source>
</evidence>
<keyword evidence="5" id="KW-0804">Transcription</keyword>
<evidence type="ECO:0000259" key="6">
    <source>
        <dbReference type="PROSITE" id="PS50931"/>
    </source>
</evidence>
<dbReference type="PANTHER" id="PTHR30346">
    <property type="entry name" value="TRANSCRIPTIONAL DUAL REGULATOR HCAR-RELATED"/>
    <property type="match status" value="1"/>
</dbReference>
<reference evidence="7" key="1">
    <citation type="submission" date="2020-11" db="EMBL/GenBank/DDBJ databases">
        <title>Nocardia NEAU-351.nov., a novel actinomycete isolated from the cow dung.</title>
        <authorList>
            <person name="Zhang X."/>
        </authorList>
    </citation>
    <scope>NUCLEOTIDE SEQUENCE</scope>
    <source>
        <strain evidence="7">NEAU-351</strain>
    </source>
</reference>
<feature type="domain" description="HTH lysR-type" evidence="6">
    <location>
        <begin position="3"/>
        <end position="60"/>
    </location>
</feature>
<dbReference type="GO" id="GO:0032993">
    <property type="term" value="C:protein-DNA complex"/>
    <property type="evidence" value="ECO:0007669"/>
    <property type="project" value="TreeGrafter"/>
</dbReference>
<dbReference type="PROSITE" id="PS50931">
    <property type="entry name" value="HTH_LYSR"/>
    <property type="match status" value="1"/>
</dbReference>
<dbReference type="EMBL" id="JADMLG010000006">
    <property type="protein sequence ID" value="MBH0778081.1"/>
    <property type="molecule type" value="Genomic_DNA"/>
</dbReference>
<dbReference type="GO" id="GO:0003700">
    <property type="term" value="F:DNA-binding transcription factor activity"/>
    <property type="evidence" value="ECO:0007669"/>
    <property type="project" value="InterPro"/>
</dbReference>
<evidence type="ECO:0000256" key="4">
    <source>
        <dbReference type="ARBA" id="ARBA00023159"/>
    </source>
</evidence>
<dbReference type="InterPro" id="IPR005119">
    <property type="entry name" value="LysR_subst-bd"/>
</dbReference>
<dbReference type="GO" id="GO:0003677">
    <property type="term" value="F:DNA binding"/>
    <property type="evidence" value="ECO:0007669"/>
    <property type="project" value="UniProtKB-KW"/>
</dbReference>
<comment type="similarity">
    <text evidence="1">Belongs to the LysR transcriptional regulatory family.</text>
</comment>
<sequence length="273" mass="30553">MDLDLRKLRYFVAVAEHRHFGRAAQRLFIAQPVLSRQIKAFERELACALLVRSTRSVELTAAGERLYEEARQILASVDAAVRRVHDVERGVARLVIAFAPGLPVSEAVRAFNARRPEVGTDLVPTRWWEQDRQLREGLAQVGYLRRQFDETGLRIVPIGHEPRVACMPAAHPLASRSELARADLDGELILDTPTRRTSTLEEKFELIASGHGIALVPRSVAHTYSRPDLVHLPVTDAPIVETCLATVDRPDDLVREFLDVATATLRRGGRDPQ</sequence>
<dbReference type="Gene3D" id="1.10.10.10">
    <property type="entry name" value="Winged helix-like DNA-binding domain superfamily/Winged helix DNA-binding domain"/>
    <property type="match status" value="1"/>
</dbReference>
<keyword evidence="8" id="KW-1185">Reference proteome</keyword>
<gene>
    <name evidence="7" type="ORF">IT779_17520</name>
</gene>
<dbReference type="SUPFAM" id="SSF46785">
    <property type="entry name" value="Winged helix' DNA-binding domain"/>
    <property type="match status" value="1"/>
</dbReference>
<dbReference type="CDD" id="cd08414">
    <property type="entry name" value="PBP2_LTTR_aromatics_like"/>
    <property type="match status" value="1"/>
</dbReference>
<accession>A0A931ICM2</accession>
<dbReference type="Pfam" id="PF00126">
    <property type="entry name" value="HTH_1"/>
    <property type="match status" value="1"/>
</dbReference>
<dbReference type="Proteomes" id="UP000655751">
    <property type="component" value="Unassembled WGS sequence"/>
</dbReference>
<dbReference type="Gene3D" id="3.40.190.290">
    <property type="match status" value="1"/>
</dbReference>
<keyword evidence="3" id="KW-0238">DNA-binding</keyword>
<comment type="caution">
    <text evidence="7">The sequence shown here is derived from an EMBL/GenBank/DDBJ whole genome shotgun (WGS) entry which is preliminary data.</text>
</comment>
<dbReference type="PRINTS" id="PR00039">
    <property type="entry name" value="HTHLYSR"/>
</dbReference>
<proteinExistence type="inferred from homology"/>
<keyword evidence="4" id="KW-0010">Activator</keyword>
<evidence type="ECO:0000313" key="7">
    <source>
        <dbReference type="EMBL" id="MBH0778081.1"/>
    </source>
</evidence>
<dbReference type="PANTHER" id="PTHR30346:SF0">
    <property type="entry name" value="HCA OPERON TRANSCRIPTIONAL ACTIVATOR HCAR"/>
    <property type="match status" value="1"/>
</dbReference>
<dbReference type="SUPFAM" id="SSF53850">
    <property type="entry name" value="Periplasmic binding protein-like II"/>
    <property type="match status" value="1"/>
</dbReference>
<dbReference type="FunFam" id="1.10.10.10:FF:000001">
    <property type="entry name" value="LysR family transcriptional regulator"/>
    <property type="match status" value="1"/>
</dbReference>
<dbReference type="Gene3D" id="3.40.190.10">
    <property type="entry name" value="Periplasmic binding protein-like II"/>
    <property type="match status" value="2"/>
</dbReference>
<evidence type="ECO:0000256" key="5">
    <source>
        <dbReference type="ARBA" id="ARBA00023163"/>
    </source>
</evidence>
<name>A0A931ICM2_9NOCA</name>
<evidence type="ECO:0000256" key="2">
    <source>
        <dbReference type="ARBA" id="ARBA00023015"/>
    </source>
</evidence>
<dbReference type="AlphaFoldDB" id="A0A931ICM2"/>
<dbReference type="InterPro" id="IPR036390">
    <property type="entry name" value="WH_DNA-bd_sf"/>
</dbReference>
<dbReference type="Pfam" id="PF03466">
    <property type="entry name" value="LysR_substrate"/>
    <property type="match status" value="1"/>
</dbReference>
<keyword evidence="2" id="KW-0805">Transcription regulation</keyword>
<dbReference type="RefSeq" id="WP_196150373.1">
    <property type="nucleotide sequence ID" value="NZ_JADMLG010000006.1"/>
</dbReference>
<evidence type="ECO:0000256" key="3">
    <source>
        <dbReference type="ARBA" id="ARBA00023125"/>
    </source>
</evidence>
<dbReference type="InterPro" id="IPR000847">
    <property type="entry name" value="LysR_HTH_N"/>
</dbReference>
<organism evidence="7 8">
    <name type="scientific">Nocardia bovistercoris</name>
    <dbReference type="NCBI Taxonomy" id="2785916"/>
    <lineage>
        <taxon>Bacteria</taxon>
        <taxon>Bacillati</taxon>
        <taxon>Actinomycetota</taxon>
        <taxon>Actinomycetes</taxon>
        <taxon>Mycobacteriales</taxon>
        <taxon>Nocardiaceae</taxon>
        <taxon>Nocardia</taxon>
    </lineage>
</organism>
<dbReference type="InterPro" id="IPR036388">
    <property type="entry name" value="WH-like_DNA-bd_sf"/>
</dbReference>
<protein>
    <submittedName>
        <fullName evidence="7">LysR family transcriptional regulator</fullName>
    </submittedName>
</protein>
<evidence type="ECO:0000256" key="1">
    <source>
        <dbReference type="ARBA" id="ARBA00009437"/>
    </source>
</evidence>